<dbReference type="Pfam" id="PF08264">
    <property type="entry name" value="Anticodon_1"/>
    <property type="match status" value="1"/>
</dbReference>
<evidence type="ECO:0000256" key="7">
    <source>
        <dbReference type="ARBA" id="ARBA00022917"/>
    </source>
</evidence>
<accession>A0A2S9WQD2</accession>
<gene>
    <name evidence="12" type="primary">valS</name>
    <name evidence="16" type="ORF">BST86_00635</name>
</gene>
<dbReference type="GO" id="GO:0006438">
    <property type="term" value="P:valyl-tRNA aminoacylation"/>
    <property type="evidence" value="ECO:0007669"/>
    <property type="project" value="UniProtKB-UniRule"/>
</dbReference>
<dbReference type="InterPro" id="IPR002303">
    <property type="entry name" value="Valyl-tRNA_ligase"/>
</dbReference>
<evidence type="ECO:0000313" key="16">
    <source>
        <dbReference type="EMBL" id="PRP65699.1"/>
    </source>
</evidence>
<reference evidence="16 17" key="1">
    <citation type="submission" date="2016-11" db="EMBL/GenBank/DDBJ databases">
        <title>Trade-off between light-utilization and light-protection in marine flavobacteria.</title>
        <authorList>
            <person name="Kumagai Y."/>
        </authorList>
    </citation>
    <scope>NUCLEOTIDE SEQUENCE [LARGE SCALE GENOMIC DNA]</scope>
    <source>
        <strain evidence="16 17">JCM 17109</strain>
    </source>
</reference>
<name>A0A2S9WQD2_9FLAO</name>
<dbReference type="SUPFAM" id="SSF50677">
    <property type="entry name" value="ValRS/IleRS/LeuRS editing domain"/>
    <property type="match status" value="1"/>
</dbReference>
<dbReference type="NCBIfam" id="NF004349">
    <property type="entry name" value="PRK05729.1"/>
    <property type="match status" value="1"/>
</dbReference>
<evidence type="ECO:0000256" key="9">
    <source>
        <dbReference type="ARBA" id="ARBA00023146"/>
    </source>
</evidence>
<feature type="domain" description="Methionyl/Valyl/Leucyl/Isoleucyl-tRNA synthetase anticodon-binding" evidence="14">
    <location>
        <begin position="616"/>
        <end position="757"/>
    </location>
</feature>
<evidence type="ECO:0000256" key="10">
    <source>
        <dbReference type="ARBA" id="ARBA00047552"/>
    </source>
</evidence>
<keyword evidence="8 12" id="KW-0175">Coiled coil</keyword>
<dbReference type="CDD" id="cd07962">
    <property type="entry name" value="Anticodon_Ia_Val"/>
    <property type="match status" value="1"/>
</dbReference>
<dbReference type="NCBIfam" id="TIGR00422">
    <property type="entry name" value="valS"/>
    <property type="match status" value="1"/>
</dbReference>
<comment type="subunit">
    <text evidence="2 12">Monomer.</text>
</comment>
<dbReference type="Pfam" id="PF10458">
    <property type="entry name" value="Val_tRNA-synt_C"/>
    <property type="match status" value="1"/>
</dbReference>
<proteinExistence type="inferred from homology"/>
<dbReference type="CDD" id="cd00817">
    <property type="entry name" value="ValRS_core"/>
    <property type="match status" value="1"/>
</dbReference>
<evidence type="ECO:0000256" key="6">
    <source>
        <dbReference type="ARBA" id="ARBA00022840"/>
    </source>
</evidence>
<dbReference type="PANTHER" id="PTHR11946">
    <property type="entry name" value="VALYL-TRNA SYNTHETASES"/>
    <property type="match status" value="1"/>
</dbReference>
<keyword evidence="9 12" id="KW-0030">Aminoacyl-tRNA synthetase</keyword>
<dbReference type="Proteomes" id="UP000239532">
    <property type="component" value="Unassembled WGS sequence"/>
</dbReference>
<keyword evidence="3 12" id="KW-0963">Cytoplasm</keyword>
<dbReference type="InterPro" id="IPR009080">
    <property type="entry name" value="tRNAsynth_Ia_anticodon-bd"/>
</dbReference>
<dbReference type="InterPro" id="IPR013155">
    <property type="entry name" value="M/V/L/I-tRNA-synth_anticd-bd"/>
</dbReference>
<dbReference type="InterPro" id="IPR002300">
    <property type="entry name" value="aa-tRNA-synth_Ia"/>
</dbReference>
<evidence type="ECO:0000313" key="17">
    <source>
        <dbReference type="Proteomes" id="UP000239532"/>
    </source>
</evidence>
<evidence type="ECO:0000256" key="12">
    <source>
        <dbReference type="HAMAP-Rule" id="MF_02004"/>
    </source>
</evidence>
<dbReference type="EC" id="6.1.1.9" evidence="12"/>
<comment type="similarity">
    <text evidence="11 12">Belongs to the class-I aminoacyl-tRNA synthetase family. ValS type 1 subfamily.</text>
</comment>
<evidence type="ECO:0000256" key="2">
    <source>
        <dbReference type="ARBA" id="ARBA00011245"/>
    </source>
</evidence>
<dbReference type="SUPFAM" id="SSF52374">
    <property type="entry name" value="Nucleotidylyl transferase"/>
    <property type="match status" value="1"/>
</dbReference>
<dbReference type="SUPFAM" id="SSF46589">
    <property type="entry name" value="tRNA-binding arm"/>
    <property type="match status" value="1"/>
</dbReference>
<dbReference type="OrthoDB" id="9810365at2"/>
<evidence type="ECO:0000256" key="1">
    <source>
        <dbReference type="ARBA" id="ARBA00004496"/>
    </source>
</evidence>
<comment type="catalytic activity">
    <reaction evidence="10 12">
        <text>tRNA(Val) + L-valine + ATP = L-valyl-tRNA(Val) + AMP + diphosphate</text>
        <dbReference type="Rhea" id="RHEA:10704"/>
        <dbReference type="Rhea" id="RHEA-COMP:9672"/>
        <dbReference type="Rhea" id="RHEA-COMP:9708"/>
        <dbReference type="ChEBI" id="CHEBI:30616"/>
        <dbReference type="ChEBI" id="CHEBI:33019"/>
        <dbReference type="ChEBI" id="CHEBI:57762"/>
        <dbReference type="ChEBI" id="CHEBI:78442"/>
        <dbReference type="ChEBI" id="CHEBI:78537"/>
        <dbReference type="ChEBI" id="CHEBI:456215"/>
        <dbReference type="EC" id="6.1.1.9"/>
    </reaction>
</comment>
<dbReference type="GO" id="GO:0002161">
    <property type="term" value="F:aminoacyl-tRNA deacylase activity"/>
    <property type="evidence" value="ECO:0007669"/>
    <property type="project" value="InterPro"/>
</dbReference>
<dbReference type="SUPFAM" id="SSF47323">
    <property type="entry name" value="Anticodon-binding domain of a subclass of class I aminoacyl-tRNA synthetases"/>
    <property type="match status" value="1"/>
</dbReference>
<dbReference type="PANTHER" id="PTHR11946:SF109">
    <property type="entry name" value="VALINE--TRNA LIGASE"/>
    <property type="match status" value="1"/>
</dbReference>
<dbReference type="PRINTS" id="PR00986">
    <property type="entry name" value="TRNASYNTHVAL"/>
</dbReference>
<feature type="short sequence motif" description="'HIGH' region" evidence="12">
    <location>
        <begin position="43"/>
        <end position="53"/>
    </location>
</feature>
<keyword evidence="7 12" id="KW-0648">Protein biosynthesis</keyword>
<dbReference type="AlphaFoldDB" id="A0A2S9WQD2"/>
<keyword evidence="6 12" id="KW-0067">ATP-binding</keyword>
<evidence type="ECO:0000256" key="4">
    <source>
        <dbReference type="ARBA" id="ARBA00022598"/>
    </source>
</evidence>
<sequence>MTKASKYDSKTAEEKWYKYWMENDFFTSVPDDRESYTIVIPPPNVTGVLHMGHMLNNTIQDVLIRRARLKGYNACWVPGTDHASIATEAKVVKKLQEQGIDKNGLTREEFLEHAWQWTHEYGGIILEQLKKLGASCDWSRTKFTLDDDMSASVIKVFIDLYNKGLIYRGYRMVNWDPVAQTTLSDEEVIYEERNGNLFYLEYPIKGSSDKVTIATTRPETILGDTAVCVNPADERYTHLIGNTVIVPIVNREIPVIADDYVDVEFGTGCLKITPAHDENDKKIGETHNLEVIDIFNADATLNSFGLHYEGLDRFEVRKQISIELEEKGFLVKKENHVHKVGTSERTKAVIEPRLSDQWFLKMEELAQPAIKAVKEDIVELLPSKFKSTYFHWMENVRDWNISRQLVWGQRIPAYYYGDGTDDFVVASSVEEAVTLSRKRTNDNTITEKDLRQESDVLDTWFSSWLWPISVFNGVLEPENEEINYYYPTRDLVTGPDILFFWVARMIVAGYELRDEKPFDKVYLTGLVRDKQRRKMSKSLGNSPDALKLLEEYSADGVRVGLLLSSAAGNDLMFDEDLCQQGKNFVNKMWNAFRLTQGWEVDKQLPQPDYAAQGIAWYRSRFAQAMEEIEDHYSKYRISDVLMASYKLIWDDFCGWLLEIIKPAYQQPIDAQTLAEVIDLFEDNLRLMHPFTPFITEEIWQSIHNRQPSEALSINTWPETGTIDQDLLTDFELVKEAISGVRKVRKEKQISFKNEIDLLVINNENLSSAYDELIKKMGNITSIKIVEDQVAGAASYRVRSNEYFVPLEGNIDTAAEIEKLKAELQHAQGFLMSVQKKLSNERFMAGAPEQVVAMERKKEADALAKIETIQSSLTALES</sequence>
<dbReference type="GO" id="GO:0005829">
    <property type="term" value="C:cytosol"/>
    <property type="evidence" value="ECO:0007669"/>
    <property type="project" value="TreeGrafter"/>
</dbReference>
<feature type="domain" description="Valyl-tRNA synthetase tRNA-binding arm" evidence="15">
    <location>
        <begin position="811"/>
        <end position="875"/>
    </location>
</feature>
<feature type="short sequence motif" description="'KMSKS' region" evidence="12">
    <location>
        <begin position="534"/>
        <end position="538"/>
    </location>
</feature>
<dbReference type="Pfam" id="PF00133">
    <property type="entry name" value="tRNA-synt_1"/>
    <property type="match status" value="1"/>
</dbReference>
<dbReference type="InterPro" id="IPR037118">
    <property type="entry name" value="Val-tRNA_synth_C_sf"/>
</dbReference>
<dbReference type="InterPro" id="IPR010978">
    <property type="entry name" value="tRNA-bd_arm"/>
</dbReference>
<feature type="domain" description="Aminoacyl-tRNA synthetase class Ia" evidence="13">
    <location>
        <begin position="15"/>
        <end position="572"/>
    </location>
</feature>
<evidence type="ECO:0000259" key="13">
    <source>
        <dbReference type="Pfam" id="PF00133"/>
    </source>
</evidence>
<protein>
    <recommendedName>
        <fullName evidence="12">Valine--tRNA ligase</fullName>
        <ecNumber evidence="12">6.1.1.9</ecNumber>
    </recommendedName>
    <alternativeName>
        <fullName evidence="12">Valyl-tRNA synthetase</fullName>
        <shortName evidence="12">ValRS</shortName>
    </alternativeName>
</protein>
<dbReference type="PROSITE" id="PS00178">
    <property type="entry name" value="AA_TRNA_LIGASE_I"/>
    <property type="match status" value="1"/>
</dbReference>
<evidence type="ECO:0000259" key="14">
    <source>
        <dbReference type="Pfam" id="PF08264"/>
    </source>
</evidence>
<dbReference type="Gene3D" id="1.10.730.10">
    <property type="entry name" value="Isoleucyl-tRNA Synthetase, Domain 1"/>
    <property type="match status" value="1"/>
</dbReference>
<evidence type="ECO:0000256" key="5">
    <source>
        <dbReference type="ARBA" id="ARBA00022741"/>
    </source>
</evidence>
<keyword evidence="5 12" id="KW-0547">Nucleotide-binding</keyword>
<dbReference type="GO" id="GO:0005524">
    <property type="term" value="F:ATP binding"/>
    <property type="evidence" value="ECO:0007669"/>
    <property type="project" value="UniProtKB-UniRule"/>
</dbReference>
<dbReference type="InterPro" id="IPR019499">
    <property type="entry name" value="Val-tRNA_synth_tRNA-bd"/>
</dbReference>
<evidence type="ECO:0000256" key="3">
    <source>
        <dbReference type="ARBA" id="ARBA00022490"/>
    </source>
</evidence>
<organism evidence="16 17">
    <name type="scientific">Nonlabens agnitus</name>
    <dbReference type="NCBI Taxonomy" id="870484"/>
    <lineage>
        <taxon>Bacteria</taxon>
        <taxon>Pseudomonadati</taxon>
        <taxon>Bacteroidota</taxon>
        <taxon>Flavobacteriia</taxon>
        <taxon>Flavobacteriales</taxon>
        <taxon>Flavobacteriaceae</taxon>
        <taxon>Nonlabens</taxon>
    </lineage>
</organism>
<dbReference type="FunFam" id="3.40.50.620:FF:000032">
    <property type="entry name" value="Valine--tRNA ligase"/>
    <property type="match status" value="1"/>
</dbReference>
<evidence type="ECO:0000259" key="15">
    <source>
        <dbReference type="Pfam" id="PF10458"/>
    </source>
</evidence>
<comment type="function">
    <text evidence="12">Catalyzes the attachment of valine to tRNA(Val). As ValRS can inadvertently accommodate and process structurally similar amino acids such as threonine, to avoid such errors, it has a 'posttransfer' editing activity that hydrolyzes mischarged Thr-tRNA(Val) in a tRNA-dependent manner.</text>
</comment>
<dbReference type="Gene3D" id="3.90.740.10">
    <property type="entry name" value="Valyl/Leucyl/Isoleucyl-tRNA synthetase, editing domain"/>
    <property type="match status" value="1"/>
</dbReference>
<dbReference type="InterPro" id="IPR033705">
    <property type="entry name" value="Anticodon_Ia_Val"/>
</dbReference>
<dbReference type="Gene3D" id="1.10.287.380">
    <property type="entry name" value="Valyl-tRNA synthetase, C-terminal domain"/>
    <property type="match status" value="1"/>
</dbReference>
<dbReference type="InterPro" id="IPR009008">
    <property type="entry name" value="Val/Leu/Ile-tRNA-synth_edit"/>
</dbReference>
<dbReference type="GO" id="GO:0004832">
    <property type="term" value="F:valine-tRNA ligase activity"/>
    <property type="evidence" value="ECO:0007669"/>
    <property type="project" value="UniProtKB-UniRule"/>
</dbReference>
<feature type="binding site" evidence="12">
    <location>
        <position position="537"/>
    </location>
    <ligand>
        <name>ATP</name>
        <dbReference type="ChEBI" id="CHEBI:30616"/>
    </ligand>
</feature>
<comment type="domain">
    <text evidence="12">The C-terminal coiled-coil domain is crucial for aminoacylation activity.</text>
</comment>
<evidence type="ECO:0000256" key="8">
    <source>
        <dbReference type="ARBA" id="ARBA00023054"/>
    </source>
</evidence>
<evidence type="ECO:0000256" key="11">
    <source>
        <dbReference type="ARBA" id="ARBA00060830"/>
    </source>
</evidence>
<dbReference type="RefSeq" id="WP_105981595.1">
    <property type="nucleotide sequence ID" value="NZ_MQUC01000003.1"/>
</dbReference>
<dbReference type="FunFam" id="1.10.287.380:FF:000001">
    <property type="entry name" value="Valine--tRNA ligase"/>
    <property type="match status" value="1"/>
</dbReference>
<comment type="domain">
    <text evidence="12">ValRS has two distinct active sites: one for aminoacylation and one for editing. The misactivated threonine is translocated from the active site to the editing site.</text>
</comment>
<dbReference type="HAMAP" id="MF_02004">
    <property type="entry name" value="Val_tRNA_synth_type1"/>
    <property type="match status" value="1"/>
</dbReference>
<keyword evidence="4 12" id="KW-0436">Ligase</keyword>
<comment type="caution">
    <text evidence="16">The sequence shown here is derived from an EMBL/GenBank/DDBJ whole genome shotgun (WGS) entry which is preliminary data.</text>
</comment>
<dbReference type="Gene3D" id="3.40.50.620">
    <property type="entry name" value="HUPs"/>
    <property type="match status" value="2"/>
</dbReference>
<keyword evidence="17" id="KW-1185">Reference proteome</keyword>
<dbReference type="InterPro" id="IPR001412">
    <property type="entry name" value="aa-tRNA-synth_I_CS"/>
</dbReference>
<comment type="subcellular location">
    <subcellularLocation>
        <location evidence="1 12">Cytoplasm</location>
    </subcellularLocation>
</comment>
<dbReference type="EMBL" id="MQUC01000003">
    <property type="protein sequence ID" value="PRP65699.1"/>
    <property type="molecule type" value="Genomic_DNA"/>
</dbReference>
<dbReference type="InterPro" id="IPR014729">
    <property type="entry name" value="Rossmann-like_a/b/a_fold"/>
</dbReference>